<sequence>MTKPKLLKNSLSLLVNRLTQGVATFVLTTVIARNLGADELGQYILAISYYYIFVTFVGQGLKTLFTRELAREAEATPVYLVSGTFLQLILSIIGYVLLVSVVFILPYSPDTSMVCYIMGLAVIPFALSNITEAIFQAQENMHLIAITTVPIYILRTAIMIWIINLKYSVNHIAGIMVISEILVLVIQWIFLVQTIKPAWQINKDFMFKSLYSVRTFFAIDASGIIASKMDVLLISLLGSEFLVGLYGMIGQLMQPFMIVSNSVSLAAFPAMSKAVAIGKEKQKKETENVLEILLVISLPFIMGVLFFADELLVLIYNDPKFLQANLPLQINVLTLVTSPFIRSFGYLLVANGLEKYNLLEVIITTVSGGLSGVVLISQYKLIGAALMKIVMSISACGLLTYAVYNRLFLLNLWRIMRRPLLVSVFMLMIFLVFKKIQLDFLLTLTVSTLAYIVLVSLLFMSDFGGFNSLLQKISRK</sequence>
<feature type="transmembrane region" description="Helical" evidence="6">
    <location>
        <begin position="356"/>
        <end position="376"/>
    </location>
</feature>
<comment type="subcellular location">
    <subcellularLocation>
        <location evidence="1">Cell membrane</location>
        <topology evidence="1">Multi-pass membrane protein</topology>
    </subcellularLocation>
</comment>
<evidence type="ECO:0000313" key="8">
    <source>
        <dbReference type="Proteomes" id="UP000660381"/>
    </source>
</evidence>
<name>A0ABR8IWQ3_9NOST</name>
<feature type="transmembrane region" description="Helical" evidence="6">
    <location>
        <begin position="243"/>
        <end position="268"/>
    </location>
</feature>
<feature type="transmembrane region" description="Helical" evidence="6">
    <location>
        <begin position="289"/>
        <end position="308"/>
    </location>
</feature>
<feature type="transmembrane region" description="Helical" evidence="6">
    <location>
        <begin position="111"/>
        <end position="131"/>
    </location>
</feature>
<keyword evidence="5 6" id="KW-0472">Membrane</keyword>
<protein>
    <submittedName>
        <fullName evidence="7">Oligosaccharide flippase family protein</fullName>
    </submittedName>
</protein>
<proteinExistence type="predicted"/>
<feature type="transmembrane region" description="Helical" evidence="6">
    <location>
        <begin position="77"/>
        <end position="105"/>
    </location>
</feature>
<evidence type="ECO:0000256" key="5">
    <source>
        <dbReference type="ARBA" id="ARBA00023136"/>
    </source>
</evidence>
<comment type="caution">
    <text evidence="7">The sequence shown here is derived from an EMBL/GenBank/DDBJ whole genome shotgun (WGS) entry which is preliminary data.</text>
</comment>
<evidence type="ECO:0000256" key="1">
    <source>
        <dbReference type="ARBA" id="ARBA00004651"/>
    </source>
</evidence>
<evidence type="ECO:0000256" key="6">
    <source>
        <dbReference type="SAM" id="Phobius"/>
    </source>
</evidence>
<feature type="transmembrane region" description="Helical" evidence="6">
    <location>
        <begin position="382"/>
        <end position="404"/>
    </location>
</feature>
<feature type="transmembrane region" description="Helical" evidence="6">
    <location>
        <begin position="143"/>
        <end position="163"/>
    </location>
</feature>
<dbReference type="EMBL" id="JACJTQ010000001">
    <property type="protein sequence ID" value="MBD2690452.1"/>
    <property type="molecule type" value="Genomic_DNA"/>
</dbReference>
<organism evidence="7 8">
    <name type="scientific">Anabaena catenula FACHB-362</name>
    <dbReference type="NCBI Taxonomy" id="2692877"/>
    <lineage>
        <taxon>Bacteria</taxon>
        <taxon>Bacillati</taxon>
        <taxon>Cyanobacteriota</taxon>
        <taxon>Cyanophyceae</taxon>
        <taxon>Nostocales</taxon>
        <taxon>Nostocaceae</taxon>
        <taxon>Anabaena</taxon>
    </lineage>
</organism>
<keyword evidence="2" id="KW-1003">Cell membrane</keyword>
<evidence type="ECO:0000256" key="3">
    <source>
        <dbReference type="ARBA" id="ARBA00022692"/>
    </source>
</evidence>
<dbReference type="Proteomes" id="UP000660381">
    <property type="component" value="Unassembled WGS sequence"/>
</dbReference>
<dbReference type="PANTHER" id="PTHR30250">
    <property type="entry name" value="PST FAMILY PREDICTED COLANIC ACID TRANSPORTER"/>
    <property type="match status" value="1"/>
</dbReference>
<keyword evidence="8" id="KW-1185">Reference proteome</keyword>
<feature type="transmembrane region" description="Helical" evidence="6">
    <location>
        <begin position="169"/>
        <end position="192"/>
    </location>
</feature>
<dbReference type="Pfam" id="PF13440">
    <property type="entry name" value="Polysacc_synt_3"/>
    <property type="match status" value="1"/>
</dbReference>
<feature type="transmembrane region" description="Helical" evidence="6">
    <location>
        <begin position="448"/>
        <end position="470"/>
    </location>
</feature>
<gene>
    <name evidence="7" type="ORF">H6G68_01585</name>
</gene>
<keyword evidence="4 6" id="KW-1133">Transmembrane helix</keyword>
<evidence type="ECO:0000313" key="7">
    <source>
        <dbReference type="EMBL" id="MBD2690452.1"/>
    </source>
</evidence>
<feature type="transmembrane region" description="Helical" evidence="6">
    <location>
        <begin position="43"/>
        <end position="65"/>
    </location>
</feature>
<feature type="transmembrane region" description="Helical" evidence="6">
    <location>
        <begin position="12"/>
        <end position="31"/>
    </location>
</feature>
<feature type="transmembrane region" description="Helical" evidence="6">
    <location>
        <begin position="328"/>
        <end position="349"/>
    </location>
</feature>
<keyword evidence="3 6" id="KW-0812">Transmembrane</keyword>
<dbReference type="InterPro" id="IPR050833">
    <property type="entry name" value="Poly_Biosynth_Transport"/>
</dbReference>
<dbReference type="PANTHER" id="PTHR30250:SF26">
    <property type="entry name" value="PSMA PROTEIN"/>
    <property type="match status" value="1"/>
</dbReference>
<accession>A0ABR8IWQ3</accession>
<dbReference type="RefSeq" id="WP_190905019.1">
    <property type="nucleotide sequence ID" value="NZ_JACJTQ010000001.1"/>
</dbReference>
<feature type="transmembrane region" description="Helical" evidence="6">
    <location>
        <begin position="416"/>
        <end position="436"/>
    </location>
</feature>
<reference evidence="7 8" key="1">
    <citation type="journal article" date="2020" name="ISME J.">
        <title>Comparative genomics reveals insights into cyanobacterial evolution and habitat adaptation.</title>
        <authorList>
            <person name="Chen M.Y."/>
            <person name="Teng W.K."/>
            <person name="Zhao L."/>
            <person name="Hu C.X."/>
            <person name="Zhou Y.K."/>
            <person name="Han B.P."/>
            <person name="Song L.R."/>
            <person name="Shu W.S."/>
        </authorList>
    </citation>
    <scope>NUCLEOTIDE SEQUENCE [LARGE SCALE GENOMIC DNA]</scope>
    <source>
        <strain evidence="7 8">FACHB-362</strain>
    </source>
</reference>
<evidence type="ECO:0000256" key="4">
    <source>
        <dbReference type="ARBA" id="ARBA00022989"/>
    </source>
</evidence>
<evidence type="ECO:0000256" key="2">
    <source>
        <dbReference type="ARBA" id="ARBA00022475"/>
    </source>
</evidence>